<organism evidence="8 9">
    <name type="scientific">Flavobacterium magnum</name>
    <dbReference type="NCBI Taxonomy" id="2162713"/>
    <lineage>
        <taxon>Bacteria</taxon>
        <taxon>Pseudomonadati</taxon>
        <taxon>Bacteroidota</taxon>
        <taxon>Flavobacteriia</taxon>
        <taxon>Flavobacteriales</taxon>
        <taxon>Flavobacteriaceae</taxon>
        <taxon>Flavobacterium</taxon>
    </lineage>
</organism>
<dbReference type="RefSeq" id="WP_108370650.1">
    <property type="nucleotide sequence ID" value="NZ_CP028811.1"/>
</dbReference>
<dbReference type="KEGG" id="fmg:HYN48_08240"/>
<dbReference type="Gene3D" id="3.30.565.10">
    <property type="entry name" value="Histidine kinase-like ATPase, C-terminal domain"/>
    <property type="match status" value="1"/>
</dbReference>
<keyword evidence="4" id="KW-0808">Transferase</keyword>
<dbReference type="InterPro" id="IPR003594">
    <property type="entry name" value="HATPase_dom"/>
</dbReference>
<dbReference type="InterPro" id="IPR003661">
    <property type="entry name" value="HisK_dim/P_dom"/>
</dbReference>
<evidence type="ECO:0000256" key="3">
    <source>
        <dbReference type="ARBA" id="ARBA00022553"/>
    </source>
</evidence>
<keyword evidence="9" id="KW-1185">Reference proteome</keyword>
<sequence length="412" mass="46432">MKKDISIPDGPTPEDDPGDSQAALLIANQQLALQNRERAHQAAALAMANKELAFQSREKGKRAAELAIANKALAFENKEKELRAAELIILNAELTFQNQEKEARTAELIQANKELAFQVKEKRKRAAELLSANKKLAVRNYENEQLAEALTKANIALVSQHKEKELRAAELLIINKELESFNFITSHDLQEPLRKIQAFSTRILTEEYEQLSTKGRYYFERSRSSAQHMQNLINDLSAYARTSVQDRKFEKTNLGKIVSDVMDSLKERLQQTHAVIEMGRLCDVNVIPMQFRQLLRNLISNSVKFSMPDIPPHITIDCVYVPAEKRDPADFPLAVDHHRISVADNGIGFHPDYSSRIFDIFQRLHPKDSYDGTGIGLTIVKKIVENHHGVVTAKGTEGGGSTFIICIPARQE</sequence>
<dbReference type="InterPro" id="IPR004358">
    <property type="entry name" value="Sig_transdc_His_kin-like_C"/>
</dbReference>
<evidence type="ECO:0000256" key="2">
    <source>
        <dbReference type="ARBA" id="ARBA00012438"/>
    </source>
</evidence>
<dbReference type="EMBL" id="CP028811">
    <property type="protein sequence ID" value="AWA30068.1"/>
    <property type="molecule type" value="Genomic_DNA"/>
</dbReference>
<dbReference type="InterPro" id="IPR036890">
    <property type="entry name" value="HATPase_C_sf"/>
</dbReference>
<gene>
    <name evidence="8" type="ORF">HYN48_08240</name>
</gene>
<reference evidence="8 9" key="1">
    <citation type="submission" date="2018-04" db="EMBL/GenBank/DDBJ databases">
        <title>Genome sequencing of Flavobacterium sp. HYN0048.</title>
        <authorList>
            <person name="Yi H."/>
            <person name="Baek C."/>
        </authorList>
    </citation>
    <scope>NUCLEOTIDE SEQUENCE [LARGE SCALE GENOMIC DNA]</scope>
    <source>
        <strain evidence="8 9">HYN0048</strain>
    </source>
</reference>
<evidence type="ECO:0000259" key="7">
    <source>
        <dbReference type="PROSITE" id="PS50109"/>
    </source>
</evidence>
<dbReference type="SMART" id="SM00387">
    <property type="entry name" value="HATPase_c"/>
    <property type="match status" value="1"/>
</dbReference>
<evidence type="ECO:0000256" key="4">
    <source>
        <dbReference type="ARBA" id="ARBA00022679"/>
    </source>
</evidence>
<proteinExistence type="predicted"/>
<dbReference type="Gene3D" id="1.10.287.130">
    <property type="match status" value="1"/>
</dbReference>
<feature type="domain" description="Histidine kinase" evidence="7">
    <location>
        <begin position="184"/>
        <end position="411"/>
    </location>
</feature>
<dbReference type="GO" id="GO:0000155">
    <property type="term" value="F:phosphorelay sensor kinase activity"/>
    <property type="evidence" value="ECO:0007669"/>
    <property type="project" value="InterPro"/>
</dbReference>
<keyword evidence="6" id="KW-0175">Coiled coil</keyword>
<evidence type="ECO:0000256" key="6">
    <source>
        <dbReference type="SAM" id="Coils"/>
    </source>
</evidence>
<evidence type="ECO:0000256" key="1">
    <source>
        <dbReference type="ARBA" id="ARBA00000085"/>
    </source>
</evidence>
<evidence type="ECO:0000313" key="9">
    <source>
        <dbReference type="Proteomes" id="UP000244193"/>
    </source>
</evidence>
<dbReference type="PROSITE" id="PS50109">
    <property type="entry name" value="HIS_KIN"/>
    <property type="match status" value="1"/>
</dbReference>
<comment type="catalytic activity">
    <reaction evidence="1">
        <text>ATP + protein L-histidine = ADP + protein N-phospho-L-histidine.</text>
        <dbReference type="EC" id="2.7.13.3"/>
    </reaction>
</comment>
<dbReference type="CDD" id="cd00082">
    <property type="entry name" value="HisKA"/>
    <property type="match status" value="1"/>
</dbReference>
<accession>A0A2S0RFP9</accession>
<dbReference type="Proteomes" id="UP000244193">
    <property type="component" value="Chromosome"/>
</dbReference>
<dbReference type="PRINTS" id="PR00344">
    <property type="entry name" value="BCTRLSENSOR"/>
</dbReference>
<dbReference type="AlphaFoldDB" id="A0A2S0RFP9"/>
<dbReference type="SUPFAM" id="SSF55874">
    <property type="entry name" value="ATPase domain of HSP90 chaperone/DNA topoisomerase II/histidine kinase"/>
    <property type="match status" value="1"/>
</dbReference>
<dbReference type="InterPro" id="IPR052162">
    <property type="entry name" value="Sensor_kinase/Photoreceptor"/>
</dbReference>
<protein>
    <recommendedName>
        <fullName evidence="2">histidine kinase</fullName>
        <ecNumber evidence="2">2.7.13.3</ecNumber>
    </recommendedName>
</protein>
<keyword evidence="5 8" id="KW-0418">Kinase</keyword>
<dbReference type="OrthoDB" id="9781208at2"/>
<dbReference type="PANTHER" id="PTHR43304">
    <property type="entry name" value="PHYTOCHROME-LIKE PROTEIN CPH1"/>
    <property type="match status" value="1"/>
</dbReference>
<dbReference type="EC" id="2.7.13.3" evidence="2"/>
<evidence type="ECO:0000313" key="8">
    <source>
        <dbReference type="EMBL" id="AWA30068.1"/>
    </source>
</evidence>
<dbReference type="SMART" id="SM00388">
    <property type="entry name" value="HisKA"/>
    <property type="match status" value="1"/>
</dbReference>
<evidence type="ECO:0000256" key="5">
    <source>
        <dbReference type="ARBA" id="ARBA00022777"/>
    </source>
</evidence>
<keyword evidence="3" id="KW-0597">Phosphoprotein</keyword>
<name>A0A2S0RFP9_9FLAO</name>
<dbReference type="SUPFAM" id="SSF47384">
    <property type="entry name" value="Homodimeric domain of signal transducing histidine kinase"/>
    <property type="match status" value="1"/>
</dbReference>
<dbReference type="PANTHER" id="PTHR43304:SF1">
    <property type="entry name" value="PAC DOMAIN-CONTAINING PROTEIN"/>
    <property type="match status" value="1"/>
</dbReference>
<feature type="coiled-coil region" evidence="6">
    <location>
        <begin position="75"/>
        <end position="102"/>
    </location>
</feature>
<dbReference type="InterPro" id="IPR036097">
    <property type="entry name" value="HisK_dim/P_sf"/>
</dbReference>
<dbReference type="Pfam" id="PF02518">
    <property type="entry name" value="HATPase_c"/>
    <property type="match status" value="1"/>
</dbReference>
<dbReference type="InterPro" id="IPR005467">
    <property type="entry name" value="His_kinase_dom"/>
</dbReference>
<dbReference type="Pfam" id="PF00512">
    <property type="entry name" value="HisKA"/>
    <property type="match status" value="1"/>
</dbReference>